<gene>
    <name evidence="2" type="ORF">LUZ62_016112</name>
</gene>
<feature type="domain" description="F-box" evidence="1">
    <location>
        <begin position="62"/>
        <end position="99"/>
    </location>
</feature>
<dbReference type="PANTHER" id="PTHR39741">
    <property type="entry name" value="F-BOX DOMAIN CONTAINING PROTEIN, EXPRESSED"/>
    <property type="match status" value="1"/>
</dbReference>
<protein>
    <submittedName>
        <fullName evidence="2">F-box protein</fullName>
    </submittedName>
</protein>
<dbReference type="EMBL" id="JAMFTS010000001">
    <property type="protein sequence ID" value="KAJ4803546.1"/>
    <property type="molecule type" value="Genomic_DNA"/>
</dbReference>
<sequence length="370" mass="42309">MLFWGIPFHTSVFNNSLLNTSFQEKNNNNQVLLSSFPFFFSFCKFAMENGSDLLEWLGRDTSIRVFSYLEHPADLVRAIAVSRSWRQFVIANGLSKSLCTKLCPEVSYFSGIKEITPPGMVQLDESNSTTEWRNHERDHKIYTYINSFLVSTEGATSCISHCIGASSTDHFPQESIENTLEPREEVDWNQSHWSSVGEVDPAVPESLMYLLNYDLAFVDEIMIRPSQEFFLNDDYIYSSKFVRFKLGHSKLPITTAIFNLQQSHQIADENYVWTYISPQYPMEQENVLQSFKLPRPVLCIGAVVKVELLGRVVKHDFDDLFYICICHVQVRGRTLLPLLAADFSETVHGHGGGVLLKYNPMVWGRTRIGG</sequence>
<dbReference type="Gene3D" id="1.20.1280.50">
    <property type="match status" value="1"/>
</dbReference>
<comment type="caution">
    <text evidence="2">The sequence shown here is derived from an EMBL/GenBank/DDBJ whole genome shotgun (WGS) entry which is preliminary data.</text>
</comment>
<accession>A0AAV8GJC0</accession>
<evidence type="ECO:0000313" key="2">
    <source>
        <dbReference type="EMBL" id="KAJ4803546.1"/>
    </source>
</evidence>
<dbReference type="AlphaFoldDB" id="A0AAV8GJC0"/>
<organism evidence="2 3">
    <name type="scientific">Rhynchospora pubera</name>
    <dbReference type="NCBI Taxonomy" id="906938"/>
    <lineage>
        <taxon>Eukaryota</taxon>
        <taxon>Viridiplantae</taxon>
        <taxon>Streptophyta</taxon>
        <taxon>Embryophyta</taxon>
        <taxon>Tracheophyta</taxon>
        <taxon>Spermatophyta</taxon>
        <taxon>Magnoliopsida</taxon>
        <taxon>Liliopsida</taxon>
        <taxon>Poales</taxon>
        <taxon>Cyperaceae</taxon>
        <taxon>Cyperoideae</taxon>
        <taxon>Rhynchosporeae</taxon>
        <taxon>Rhynchospora</taxon>
    </lineage>
</organism>
<dbReference type="InterPro" id="IPR001810">
    <property type="entry name" value="F-box_dom"/>
</dbReference>
<dbReference type="SUPFAM" id="SSF81383">
    <property type="entry name" value="F-box domain"/>
    <property type="match status" value="1"/>
</dbReference>
<dbReference type="InterPro" id="IPR036047">
    <property type="entry name" value="F-box-like_dom_sf"/>
</dbReference>
<dbReference type="Proteomes" id="UP001140206">
    <property type="component" value="Chromosome 1"/>
</dbReference>
<dbReference type="InterPro" id="IPR055336">
    <property type="entry name" value="At4g00755-like"/>
</dbReference>
<keyword evidence="3" id="KW-1185">Reference proteome</keyword>
<name>A0AAV8GJC0_9POAL</name>
<dbReference type="Pfam" id="PF12937">
    <property type="entry name" value="F-box-like"/>
    <property type="match status" value="1"/>
</dbReference>
<dbReference type="PANTHER" id="PTHR39741:SF2">
    <property type="entry name" value="F-BOX DOMAIN-CONTAINING PROTEIN"/>
    <property type="match status" value="1"/>
</dbReference>
<evidence type="ECO:0000259" key="1">
    <source>
        <dbReference type="Pfam" id="PF12937"/>
    </source>
</evidence>
<evidence type="ECO:0000313" key="3">
    <source>
        <dbReference type="Proteomes" id="UP001140206"/>
    </source>
</evidence>
<proteinExistence type="predicted"/>
<reference evidence="2" key="1">
    <citation type="submission" date="2022-08" db="EMBL/GenBank/DDBJ databases">
        <authorList>
            <person name="Marques A."/>
        </authorList>
    </citation>
    <scope>NUCLEOTIDE SEQUENCE</scope>
    <source>
        <strain evidence="2">RhyPub2mFocal</strain>
        <tissue evidence="2">Leaves</tissue>
    </source>
</reference>